<dbReference type="InterPro" id="IPR036236">
    <property type="entry name" value="Znf_C2H2_sf"/>
</dbReference>
<feature type="domain" description="C2H2-type" evidence="6">
    <location>
        <begin position="282"/>
        <end position="311"/>
    </location>
</feature>
<reference evidence="7" key="1">
    <citation type="journal article" date="2020" name="Fungal Divers.">
        <title>Resolving the Mortierellaceae phylogeny through synthesis of multi-gene phylogenetics and phylogenomics.</title>
        <authorList>
            <person name="Vandepol N."/>
            <person name="Liber J."/>
            <person name="Desiro A."/>
            <person name="Na H."/>
            <person name="Kennedy M."/>
            <person name="Barry K."/>
            <person name="Grigoriev I.V."/>
            <person name="Miller A.N."/>
            <person name="O'Donnell K."/>
            <person name="Stajich J.E."/>
            <person name="Bonito G."/>
        </authorList>
    </citation>
    <scope>NUCLEOTIDE SEQUENCE</scope>
    <source>
        <strain evidence="7">NRRL 2769</strain>
    </source>
</reference>
<dbReference type="PROSITE" id="PS50157">
    <property type="entry name" value="ZINC_FINGER_C2H2_2"/>
    <property type="match status" value="2"/>
</dbReference>
<comment type="caution">
    <text evidence="7">The sequence shown here is derived from an EMBL/GenBank/DDBJ whole genome shotgun (WGS) entry which is preliminary data.</text>
</comment>
<dbReference type="PANTHER" id="PTHR23235:SF120">
    <property type="entry name" value="KRUPPEL-LIKE FACTOR 15"/>
    <property type="match status" value="1"/>
</dbReference>
<gene>
    <name evidence="7" type="ORF">BGZ80_009985</name>
</gene>
<keyword evidence="2 4" id="KW-0863">Zinc-finger</keyword>
<evidence type="ECO:0000256" key="3">
    <source>
        <dbReference type="ARBA" id="ARBA00022833"/>
    </source>
</evidence>
<keyword evidence="3" id="KW-0862">Zinc</keyword>
<evidence type="ECO:0000313" key="7">
    <source>
        <dbReference type="EMBL" id="KAG0023250.1"/>
    </source>
</evidence>
<evidence type="ECO:0000313" key="8">
    <source>
        <dbReference type="Proteomes" id="UP000703661"/>
    </source>
</evidence>
<feature type="domain" description="C2H2-type" evidence="6">
    <location>
        <begin position="251"/>
        <end position="281"/>
    </location>
</feature>
<keyword evidence="1" id="KW-0479">Metal-binding</keyword>
<sequence length="339" mass="37521">MQILGNHPASPGSGMFLDLPSDPFLPVRRGNFLFTDYNSSMMTGAEHHLLQYPAASSAPAVEDSQASREYMYAQQPMIKSEFSNGHFAAMAPNYMMSMDHSFPDGQLSQICGSAVSGVASIAVKTEMCDSPLMYAVNSNNNFYSTQPQHHNHHHHNHRYSTSSLSAFSDSSMSPRSTLSSSNNSITSYPLSRTSSEPLSHQGIISTSSSMSDLAKLGNESDTVIAAVKPTPKRSRGRRVSSHPDNSGCKVFTCRAEDCGKIFKRSEHLKRHVRSIHTLEKPFPCPILNCPKRFSRSDNLNQHIRIHRHNSGRCIGSGKNKDFVTFTPFLQTYPTDFISL</sequence>
<name>A0A9P6N422_9FUNG</name>
<dbReference type="PROSITE" id="PS00028">
    <property type="entry name" value="ZINC_FINGER_C2H2_1"/>
    <property type="match status" value="2"/>
</dbReference>
<feature type="compositionally biased region" description="Low complexity" evidence="5">
    <location>
        <begin position="160"/>
        <end position="191"/>
    </location>
</feature>
<dbReference type="SUPFAM" id="SSF57667">
    <property type="entry name" value="beta-beta-alpha zinc fingers"/>
    <property type="match status" value="1"/>
</dbReference>
<accession>A0A9P6N422</accession>
<evidence type="ECO:0000256" key="4">
    <source>
        <dbReference type="PROSITE-ProRule" id="PRU00042"/>
    </source>
</evidence>
<evidence type="ECO:0000256" key="1">
    <source>
        <dbReference type="ARBA" id="ARBA00022723"/>
    </source>
</evidence>
<dbReference type="Gene3D" id="3.30.160.60">
    <property type="entry name" value="Classic Zinc Finger"/>
    <property type="match status" value="2"/>
</dbReference>
<organism evidence="7 8">
    <name type="scientific">Entomortierella chlamydospora</name>
    <dbReference type="NCBI Taxonomy" id="101097"/>
    <lineage>
        <taxon>Eukaryota</taxon>
        <taxon>Fungi</taxon>
        <taxon>Fungi incertae sedis</taxon>
        <taxon>Mucoromycota</taxon>
        <taxon>Mortierellomycotina</taxon>
        <taxon>Mortierellomycetes</taxon>
        <taxon>Mortierellales</taxon>
        <taxon>Mortierellaceae</taxon>
        <taxon>Entomortierella</taxon>
    </lineage>
</organism>
<dbReference type="GO" id="GO:0008270">
    <property type="term" value="F:zinc ion binding"/>
    <property type="evidence" value="ECO:0007669"/>
    <property type="project" value="UniProtKB-KW"/>
</dbReference>
<dbReference type="GO" id="GO:0000981">
    <property type="term" value="F:DNA-binding transcription factor activity, RNA polymerase II-specific"/>
    <property type="evidence" value="ECO:0007669"/>
    <property type="project" value="TreeGrafter"/>
</dbReference>
<evidence type="ECO:0000259" key="6">
    <source>
        <dbReference type="PROSITE" id="PS50157"/>
    </source>
</evidence>
<feature type="region of interest" description="Disordered" evidence="5">
    <location>
        <begin position="145"/>
        <end position="203"/>
    </location>
</feature>
<dbReference type="GO" id="GO:0000978">
    <property type="term" value="F:RNA polymerase II cis-regulatory region sequence-specific DNA binding"/>
    <property type="evidence" value="ECO:0007669"/>
    <property type="project" value="TreeGrafter"/>
</dbReference>
<evidence type="ECO:0000256" key="2">
    <source>
        <dbReference type="ARBA" id="ARBA00022771"/>
    </source>
</evidence>
<keyword evidence="8" id="KW-1185">Reference proteome</keyword>
<protein>
    <recommendedName>
        <fullName evidence="6">C2H2-type domain-containing protein</fullName>
    </recommendedName>
</protein>
<dbReference type="PANTHER" id="PTHR23235">
    <property type="entry name" value="KRUEPPEL-LIKE TRANSCRIPTION FACTOR"/>
    <property type="match status" value="1"/>
</dbReference>
<dbReference type="SMART" id="SM00355">
    <property type="entry name" value="ZnF_C2H2"/>
    <property type="match status" value="2"/>
</dbReference>
<feature type="compositionally biased region" description="Basic residues" evidence="5">
    <location>
        <begin position="149"/>
        <end position="158"/>
    </location>
</feature>
<proteinExistence type="predicted"/>
<dbReference type="EMBL" id="JAAAID010000065">
    <property type="protein sequence ID" value="KAG0023250.1"/>
    <property type="molecule type" value="Genomic_DNA"/>
</dbReference>
<dbReference type="FunFam" id="3.30.160.60:FF:002343">
    <property type="entry name" value="Zinc finger protein 33A"/>
    <property type="match status" value="1"/>
</dbReference>
<dbReference type="InterPro" id="IPR013087">
    <property type="entry name" value="Znf_C2H2_type"/>
</dbReference>
<dbReference type="Proteomes" id="UP000703661">
    <property type="component" value="Unassembled WGS sequence"/>
</dbReference>
<feature type="compositionally biased region" description="Polar residues" evidence="5">
    <location>
        <begin position="192"/>
        <end position="203"/>
    </location>
</feature>
<dbReference type="AlphaFoldDB" id="A0A9P6N422"/>
<dbReference type="Pfam" id="PF00096">
    <property type="entry name" value="zf-C2H2"/>
    <property type="match status" value="2"/>
</dbReference>
<evidence type="ECO:0000256" key="5">
    <source>
        <dbReference type="SAM" id="MobiDB-lite"/>
    </source>
</evidence>